<sequence length="542" mass="62855">MRRIIFWLIASFPIGLFLLIIARYSLNVPWFDDFDPFPDFLREWQRTTDFASYIKLLFKPNNEHRMVFGKLAALGYFWLFGTLNFTFLHWAGTFFTLGTFAIFIRAIRQGNIPWVYLLPFPFLLFQLQYHMTSLWAITGLQHQPVIFFVCLTSYLLAQKRFAWALLAGLCANFAMSNGIFVWPAGFVILFLQGNYRWLGSWLLVGIVAVFLYFNGMQTLNNESSFGYFLQHPHETFFGFFTFIGGLFDFFPDRSTFERSVLPTIFGMIMTSWLGIVVVRLWKLHKKHALAPNTLLLFLIGVSTYLLANATIIAFLRPRFGYFVMLVSNYKIYPALFMMVSYGFYLGLFPLKRKWLNAALGFSILVWGLSFLHYWPTVSERRKTLLAFAYNQQHNGFGLGLTPNSPAALYVDTLMKYHVNHKTYHYPTDLVPALKAIQADTSLKIKPVITNQEDGLSIFTDDFSYDSGFDAALYAFLRSDSHNYLFKLEPNLYKGRNWFHRYDRGSLVLIPKEAIAAGKYSLGFVYVKHGQAKAMIYQPIEWP</sequence>
<proteinExistence type="predicted"/>
<reference evidence="2 3" key="1">
    <citation type="submission" date="2018-07" db="EMBL/GenBank/DDBJ databases">
        <title>Genome sequencing of Runella.</title>
        <authorList>
            <person name="Baek M.-G."/>
            <person name="Yi H."/>
        </authorList>
    </citation>
    <scope>NUCLEOTIDE SEQUENCE [LARGE SCALE GENOMIC DNA]</scope>
    <source>
        <strain evidence="2 3">HYN0085</strain>
    </source>
</reference>
<feature type="transmembrane region" description="Helical" evidence="1">
    <location>
        <begin position="293"/>
        <end position="315"/>
    </location>
</feature>
<evidence type="ECO:0000313" key="2">
    <source>
        <dbReference type="EMBL" id="AXE16461.1"/>
    </source>
</evidence>
<feature type="transmembrane region" description="Helical" evidence="1">
    <location>
        <begin position="135"/>
        <end position="156"/>
    </location>
</feature>
<keyword evidence="3" id="KW-1185">Reference proteome</keyword>
<feature type="transmembrane region" description="Helical" evidence="1">
    <location>
        <begin position="321"/>
        <end position="347"/>
    </location>
</feature>
<dbReference type="EMBL" id="CP030850">
    <property type="protein sequence ID" value="AXE16461.1"/>
    <property type="molecule type" value="Genomic_DNA"/>
</dbReference>
<dbReference type="RefSeq" id="WP_114065248.1">
    <property type="nucleotide sequence ID" value="NZ_CP030850.1"/>
</dbReference>
<evidence type="ECO:0008006" key="4">
    <source>
        <dbReference type="Google" id="ProtNLM"/>
    </source>
</evidence>
<evidence type="ECO:0000313" key="3">
    <source>
        <dbReference type="Proteomes" id="UP000251993"/>
    </source>
</evidence>
<feature type="transmembrane region" description="Helical" evidence="1">
    <location>
        <begin position="163"/>
        <end position="191"/>
    </location>
</feature>
<keyword evidence="1" id="KW-0812">Transmembrane</keyword>
<keyword evidence="1" id="KW-0472">Membrane</keyword>
<feature type="transmembrane region" description="Helical" evidence="1">
    <location>
        <begin position="197"/>
        <end position="214"/>
    </location>
</feature>
<feature type="transmembrane region" description="Helical" evidence="1">
    <location>
        <begin position="263"/>
        <end position="281"/>
    </location>
</feature>
<accession>A0A344TCU0</accession>
<dbReference type="KEGG" id="run:DR864_01325"/>
<dbReference type="Proteomes" id="UP000251993">
    <property type="component" value="Chromosome"/>
</dbReference>
<feature type="transmembrane region" description="Helical" evidence="1">
    <location>
        <begin position="111"/>
        <end position="129"/>
    </location>
</feature>
<organism evidence="2 3">
    <name type="scientific">Runella rosea</name>
    <dbReference type="NCBI Taxonomy" id="2259595"/>
    <lineage>
        <taxon>Bacteria</taxon>
        <taxon>Pseudomonadati</taxon>
        <taxon>Bacteroidota</taxon>
        <taxon>Cytophagia</taxon>
        <taxon>Cytophagales</taxon>
        <taxon>Spirosomataceae</taxon>
        <taxon>Runella</taxon>
    </lineage>
</organism>
<gene>
    <name evidence="2" type="ORF">DR864_01325</name>
</gene>
<evidence type="ECO:0000256" key="1">
    <source>
        <dbReference type="SAM" id="Phobius"/>
    </source>
</evidence>
<dbReference type="AlphaFoldDB" id="A0A344TCU0"/>
<name>A0A344TCU0_9BACT</name>
<protein>
    <recommendedName>
        <fullName evidence="4">4-amino-4-deoxy-L-arabinose transferase</fullName>
    </recommendedName>
</protein>
<keyword evidence="1" id="KW-1133">Transmembrane helix</keyword>
<feature type="transmembrane region" description="Helical" evidence="1">
    <location>
        <begin position="5"/>
        <end position="26"/>
    </location>
</feature>
<feature type="transmembrane region" description="Helical" evidence="1">
    <location>
        <begin position="235"/>
        <end position="251"/>
    </location>
</feature>
<feature type="transmembrane region" description="Helical" evidence="1">
    <location>
        <begin position="354"/>
        <end position="374"/>
    </location>
</feature>
<feature type="transmembrane region" description="Helical" evidence="1">
    <location>
        <begin position="76"/>
        <end position="104"/>
    </location>
</feature>
<dbReference type="OrthoDB" id="938262at2"/>